<name>A0A4Y2NB51_ARAVE</name>
<reference evidence="1 2" key="1">
    <citation type="journal article" date="2019" name="Sci. Rep.">
        <title>Orb-weaving spider Araneus ventricosus genome elucidates the spidroin gene catalogue.</title>
        <authorList>
            <person name="Kono N."/>
            <person name="Nakamura H."/>
            <person name="Ohtoshi R."/>
            <person name="Moran D.A.P."/>
            <person name="Shinohara A."/>
            <person name="Yoshida Y."/>
            <person name="Fujiwara M."/>
            <person name="Mori M."/>
            <person name="Tomita M."/>
            <person name="Arakawa K."/>
        </authorList>
    </citation>
    <scope>NUCLEOTIDE SEQUENCE [LARGE SCALE GENOMIC DNA]</scope>
</reference>
<gene>
    <name evidence="1" type="ORF">AVEN_236579_1</name>
</gene>
<proteinExistence type="predicted"/>
<accession>A0A4Y2NB51</accession>
<organism evidence="1 2">
    <name type="scientific">Araneus ventricosus</name>
    <name type="common">Orbweaver spider</name>
    <name type="synonym">Epeira ventricosa</name>
    <dbReference type="NCBI Taxonomy" id="182803"/>
    <lineage>
        <taxon>Eukaryota</taxon>
        <taxon>Metazoa</taxon>
        <taxon>Ecdysozoa</taxon>
        <taxon>Arthropoda</taxon>
        <taxon>Chelicerata</taxon>
        <taxon>Arachnida</taxon>
        <taxon>Araneae</taxon>
        <taxon>Araneomorphae</taxon>
        <taxon>Entelegynae</taxon>
        <taxon>Araneoidea</taxon>
        <taxon>Araneidae</taxon>
        <taxon>Araneus</taxon>
    </lineage>
</organism>
<comment type="caution">
    <text evidence="1">The sequence shown here is derived from an EMBL/GenBank/DDBJ whole genome shotgun (WGS) entry which is preliminary data.</text>
</comment>
<dbReference type="AlphaFoldDB" id="A0A4Y2NB51"/>
<dbReference type="EMBL" id="BGPR01286431">
    <property type="protein sequence ID" value="GBN36142.1"/>
    <property type="molecule type" value="Genomic_DNA"/>
</dbReference>
<evidence type="ECO:0000313" key="1">
    <source>
        <dbReference type="EMBL" id="GBN36142.1"/>
    </source>
</evidence>
<keyword evidence="2" id="KW-1185">Reference proteome</keyword>
<protein>
    <submittedName>
        <fullName evidence="1">Uncharacterized protein</fullName>
    </submittedName>
</protein>
<evidence type="ECO:0000313" key="2">
    <source>
        <dbReference type="Proteomes" id="UP000499080"/>
    </source>
</evidence>
<sequence length="106" mass="12345">MQSLRRVGAVIRFLRAEGTNQSEIHCKFQSFYGPNVLNRKKSKFGAKTLEKDERILRMIRIKNEADQRLHARMTTAQKLSVGLKKSCNIHRIVQIYPPPIFIYSDL</sequence>
<dbReference type="Proteomes" id="UP000499080">
    <property type="component" value="Unassembled WGS sequence"/>
</dbReference>